<dbReference type="Gene3D" id="2.160.20.80">
    <property type="entry name" value="E3 ubiquitin-protein ligase SopA"/>
    <property type="match status" value="1"/>
</dbReference>
<gene>
    <name evidence="3" type="ORF">CHF27_006025</name>
</gene>
<keyword evidence="1" id="KW-1133">Transmembrane helix</keyword>
<protein>
    <submittedName>
        <fullName evidence="3">Transporter</fullName>
    </submittedName>
</protein>
<sequence>MHKKRNKTKEENDILIKKIKSEKITNFRGFIFSQKFNINEVINYKYEKLNFSEVIFEKEADFSDYEFEEDVIFNKVEFKENAKFKNASFIGNCEFYKIKFNKKFINEKVFERVKFKGQNLIINKVENLPRLDGIRFSGCSKFILRNVEYNKGEYLYGKINYRIARNQSKDIGDYENIGYYYYKERTYGGKIIKESDYPTYNEYICAKFFDKLSKYTIGYGEKPWNILIITILIISIFAFLYMFAGIQTINSESIGIDISNLNNYSLESILDMYIDLWYFSMVTFSTVGYGDMIVSGLFGKILVSLEVFFGVTMGATWASVVIKRMIR</sequence>
<evidence type="ECO:0000313" key="4">
    <source>
        <dbReference type="Proteomes" id="UP000243494"/>
    </source>
</evidence>
<keyword evidence="1" id="KW-0812">Transmembrane</keyword>
<comment type="caution">
    <text evidence="3">The sequence shown here is derived from an EMBL/GenBank/DDBJ whole genome shotgun (WGS) entry which is preliminary data.</text>
</comment>
<proteinExistence type="predicted"/>
<dbReference type="Pfam" id="PF13576">
    <property type="entry name" value="Pentapeptide_3"/>
    <property type="match status" value="1"/>
</dbReference>
<feature type="transmembrane region" description="Helical" evidence="1">
    <location>
        <begin position="301"/>
        <end position="322"/>
    </location>
</feature>
<name>A0A371ITV0_9FIRM</name>
<dbReference type="InterPro" id="IPR001646">
    <property type="entry name" value="5peptide_repeat"/>
</dbReference>
<dbReference type="InterPro" id="IPR013099">
    <property type="entry name" value="K_chnl_dom"/>
</dbReference>
<reference evidence="3 4" key="1">
    <citation type="journal article" date="2017" name="Genome Announc.">
        <title>Draft Genome Sequence of Romboutsia maritimum sp. nov. Strain CCRI-22766(T), Isolated from Coastal Estuarine Mud.</title>
        <authorList>
            <person name="Maheux A.F."/>
            <person name="Boudreau D.K."/>
            <person name="Berube E."/>
            <person name="Boissinot M."/>
            <person name="Raymond F."/>
            <person name="Brodeur S."/>
            <person name="Corbeil J."/>
            <person name="Brightwell G."/>
            <person name="Broda D."/>
            <person name="Omar R.F."/>
            <person name="Bergeron M.G."/>
        </authorList>
    </citation>
    <scope>NUCLEOTIDE SEQUENCE [LARGE SCALE GENOMIC DNA]</scope>
    <source>
        <strain evidence="3 4">CCRI-22766</strain>
    </source>
</reference>
<evidence type="ECO:0000256" key="1">
    <source>
        <dbReference type="SAM" id="Phobius"/>
    </source>
</evidence>
<dbReference type="Pfam" id="PF07885">
    <property type="entry name" value="Ion_trans_2"/>
    <property type="match status" value="1"/>
</dbReference>
<evidence type="ECO:0000259" key="2">
    <source>
        <dbReference type="Pfam" id="PF07885"/>
    </source>
</evidence>
<feature type="domain" description="Potassium channel" evidence="2">
    <location>
        <begin position="273"/>
        <end position="325"/>
    </location>
</feature>
<dbReference type="Proteomes" id="UP000243494">
    <property type="component" value="Unassembled WGS sequence"/>
</dbReference>
<keyword evidence="1" id="KW-0472">Membrane</keyword>
<dbReference type="SUPFAM" id="SSF81324">
    <property type="entry name" value="Voltage-gated potassium channels"/>
    <property type="match status" value="1"/>
</dbReference>
<evidence type="ECO:0000313" key="3">
    <source>
        <dbReference type="EMBL" id="RDY23908.1"/>
    </source>
</evidence>
<dbReference type="EMBL" id="NOJZ02000007">
    <property type="protein sequence ID" value="RDY23908.1"/>
    <property type="molecule type" value="Genomic_DNA"/>
</dbReference>
<keyword evidence="4" id="KW-1185">Reference proteome</keyword>
<dbReference type="Gene3D" id="1.10.287.70">
    <property type="match status" value="1"/>
</dbReference>
<dbReference type="OrthoDB" id="268207at2"/>
<feature type="transmembrane region" description="Helical" evidence="1">
    <location>
        <begin position="224"/>
        <end position="244"/>
    </location>
</feature>
<organism evidence="3 4">
    <name type="scientific">Romboutsia maritimum</name>
    <dbReference type="NCBI Taxonomy" id="2020948"/>
    <lineage>
        <taxon>Bacteria</taxon>
        <taxon>Bacillati</taxon>
        <taxon>Bacillota</taxon>
        <taxon>Clostridia</taxon>
        <taxon>Peptostreptococcales</taxon>
        <taxon>Peptostreptococcaceae</taxon>
        <taxon>Romboutsia</taxon>
    </lineage>
</organism>
<dbReference type="RefSeq" id="WP_095405051.1">
    <property type="nucleotide sequence ID" value="NZ_NOJZ02000007.1"/>
</dbReference>
<accession>A0A371ITV0</accession>
<dbReference type="AlphaFoldDB" id="A0A371ITV0"/>